<dbReference type="RefSeq" id="WP_156327442.1">
    <property type="nucleotide sequence ID" value="NZ_CYZV01000023.1"/>
</dbReference>
<evidence type="ECO:0000313" key="1">
    <source>
        <dbReference type="EMBL" id="CUO38902.1"/>
    </source>
</evidence>
<proteinExistence type="predicted"/>
<reference evidence="1 2" key="1">
    <citation type="submission" date="2015-09" db="EMBL/GenBank/DDBJ databases">
        <authorList>
            <consortium name="Pathogen Informatics"/>
        </authorList>
    </citation>
    <scope>NUCLEOTIDE SEQUENCE [LARGE SCALE GENOMIC DNA]</scope>
    <source>
        <strain evidence="1 2">2789STDY5834855</strain>
    </source>
</reference>
<organism evidence="1 2">
    <name type="scientific">Clostridium disporicum</name>
    <dbReference type="NCBI Taxonomy" id="84024"/>
    <lineage>
        <taxon>Bacteria</taxon>
        <taxon>Bacillati</taxon>
        <taxon>Bacillota</taxon>
        <taxon>Clostridia</taxon>
        <taxon>Eubacteriales</taxon>
        <taxon>Clostridiaceae</taxon>
        <taxon>Clostridium</taxon>
    </lineage>
</organism>
<evidence type="ECO:0000313" key="2">
    <source>
        <dbReference type="Proteomes" id="UP000095558"/>
    </source>
</evidence>
<gene>
    <name evidence="1" type="ORF">ERS852470_02196</name>
</gene>
<dbReference type="AlphaFoldDB" id="A0A174ELI9"/>
<protein>
    <submittedName>
        <fullName evidence="1">Uncharacterized protein</fullName>
    </submittedName>
</protein>
<sequence length="45" mass="5430">MINKNEDKIILSNEKQDNIEKVEYKIKNNENQFIIKSEDSIEYKV</sequence>
<name>A0A174ELI9_9CLOT</name>
<dbReference type="Proteomes" id="UP000095558">
    <property type="component" value="Unassembled WGS sequence"/>
</dbReference>
<dbReference type="EMBL" id="CYZV01000023">
    <property type="protein sequence ID" value="CUO38902.1"/>
    <property type="molecule type" value="Genomic_DNA"/>
</dbReference>
<accession>A0A174ELI9</accession>